<name>A0ACB5TGE1_AMBMO</name>
<dbReference type="Proteomes" id="UP001165064">
    <property type="component" value="Unassembled WGS sequence"/>
</dbReference>
<keyword evidence="2" id="KW-1185">Reference proteome</keyword>
<dbReference type="EMBL" id="BSXS01007193">
    <property type="protein sequence ID" value="GME87774.1"/>
    <property type="molecule type" value="Genomic_DNA"/>
</dbReference>
<comment type="caution">
    <text evidence="1">The sequence shown here is derived from an EMBL/GenBank/DDBJ whole genome shotgun (WGS) entry which is preliminary data.</text>
</comment>
<gene>
    <name evidence="1" type="ORF">Amon02_000825300</name>
</gene>
<organism evidence="1 2">
    <name type="scientific">Ambrosiozyma monospora</name>
    <name type="common">Yeast</name>
    <name type="synonym">Endomycopsis monosporus</name>
    <dbReference type="NCBI Taxonomy" id="43982"/>
    <lineage>
        <taxon>Eukaryota</taxon>
        <taxon>Fungi</taxon>
        <taxon>Dikarya</taxon>
        <taxon>Ascomycota</taxon>
        <taxon>Saccharomycotina</taxon>
        <taxon>Pichiomycetes</taxon>
        <taxon>Pichiales</taxon>
        <taxon>Pichiaceae</taxon>
        <taxon>Ambrosiozyma</taxon>
    </lineage>
</organism>
<reference evidence="1" key="1">
    <citation type="submission" date="2023-04" db="EMBL/GenBank/DDBJ databases">
        <title>Ambrosiozyma monospora NBRC 10751.</title>
        <authorList>
            <person name="Ichikawa N."/>
            <person name="Sato H."/>
            <person name="Tonouchi N."/>
        </authorList>
    </citation>
    <scope>NUCLEOTIDE SEQUENCE</scope>
    <source>
        <strain evidence="1">NBRC 10751</strain>
    </source>
</reference>
<proteinExistence type="predicted"/>
<accession>A0ACB5TGE1</accession>
<evidence type="ECO:0000313" key="2">
    <source>
        <dbReference type="Proteomes" id="UP001165064"/>
    </source>
</evidence>
<evidence type="ECO:0000313" key="1">
    <source>
        <dbReference type="EMBL" id="GME87774.1"/>
    </source>
</evidence>
<protein>
    <submittedName>
        <fullName evidence="1">Unnamed protein product</fullName>
    </submittedName>
</protein>
<sequence>MVEGLREDILAKSSKFISEIDNFMACVLKIDDLDIQSSLEFFLEIKSPIITIKAILLQTVIQSFSIAAEESTSDKELVTANQKLLFENILSIKDSYFQWTASEHLPNYFYLFTIHNLLKLLAFHSGAVVCNQSDQLVDFTSRLVYLVMEIAYKYDDMFAHRVLDEYNSTVETDLIESLFYMEGLASKDNKKENRLIHFNGFLNTQGDFVSEYDM</sequence>